<sequence length="83" mass="8957">MELSMTDVTVYIYNVAVVLTGGFLIMEAGIEDRAVLIGLAAVLGLFWTVYFRYSMAPKLASLAGDDDDDENDNGAPDPGPDRL</sequence>
<dbReference type="Proteomes" id="UP001321018">
    <property type="component" value="Unassembled WGS sequence"/>
</dbReference>
<evidence type="ECO:0000256" key="2">
    <source>
        <dbReference type="SAM" id="Phobius"/>
    </source>
</evidence>
<dbReference type="Pfam" id="PF26275">
    <property type="entry name" value="DUF8074"/>
    <property type="match status" value="1"/>
</dbReference>
<feature type="region of interest" description="Disordered" evidence="1">
    <location>
        <begin position="61"/>
        <end position="83"/>
    </location>
</feature>
<feature type="transmembrane region" description="Helical" evidence="2">
    <location>
        <begin position="36"/>
        <end position="53"/>
    </location>
</feature>
<dbReference type="InterPro" id="IPR058387">
    <property type="entry name" value="DUF8074"/>
</dbReference>
<evidence type="ECO:0000256" key="1">
    <source>
        <dbReference type="SAM" id="MobiDB-lite"/>
    </source>
</evidence>
<dbReference type="RefSeq" id="WP_338005664.1">
    <property type="nucleotide sequence ID" value="NZ_JAOPKA010000019.1"/>
</dbReference>
<evidence type="ECO:0000313" key="5">
    <source>
        <dbReference type="EMBL" id="MCU4974353.1"/>
    </source>
</evidence>
<keyword evidence="2" id="KW-0812">Transmembrane</keyword>
<evidence type="ECO:0000313" key="6">
    <source>
        <dbReference type="Proteomes" id="UP001320972"/>
    </source>
</evidence>
<keyword evidence="2" id="KW-1133">Transmembrane helix</keyword>
<name>A0AAP2Z2S8_9EURY</name>
<dbReference type="EMBL" id="JAOPKB010000011">
    <property type="protein sequence ID" value="MCU4974353.1"/>
    <property type="molecule type" value="Genomic_DNA"/>
</dbReference>
<gene>
    <name evidence="5" type="ORF">OB955_16640</name>
    <name evidence="4" type="ORF">OB960_20930</name>
</gene>
<dbReference type="AlphaFoldDB" id="A0AAP2Z2S8"/>
<dbReference type="Proteomes" id="UP001320972">
    <property type="component" value="Unassembled WGS sequence"/>
</dbReference>
<organism evidence="4 7">
    <name type="scientific">Natronoglomus mannanivorans</name>
    <dbReference type="NCBI Taxonomy" id="2979990"/>
    <lineage>
        <taxon>Archaea</taxon>
        <taxon>Methanobacteriati</taxon>
        <taxon>Methanobacteriota</taxon>
        <taxon>Stenosarchaea group</taxon>
        <taxon>Halobacteria</taxon>
        <taxon>Halobacteriales</taxon>
        <taxon>Natrialbaceae</taxon>
        <taxon>Natronoglomus</taxon>
    </lineage>
</organism>
<feature type="transmembrane region" description="Helical" evidence="2">
    <location>
        <begin position="12"/>
        <end position="30"/>
    </location>
</feature>
<dbReference type="EMBL" id="JAOPKA010000019">
    <property type="protein sequence ID" value="MCU4743852.1"/>
    <property type="molecule type" value="Genomic_DNA"/>
</dbReference>
<keyword evidence="2" id="KW-0472">Membrane</keyword>
<proteinExistence type="predicted"/>
<reference evidence="4 6" key="1">
    <citation type="submission" date="2022-09" db="EMBL/GenBank/DDBJ databases">
        <title>Enrichment on poylsaccharides allowed isolation of novel metabolic and taxonomic groups of Haloarchaea.</title>
        <authorList>
            <person name="Sorokin D.Y."/>
            <person name="Elcheninov A.G."/>
            <person name="Khizhniak T.V."/>
            <person name="Kolganova T.V."/>
            <person name="Kublanov I.V."/>
        </authorList>
    </citation>
    <scope>NUCLEOTIDE SEQUENCE</scope>
    <source>
        <strain evidence="5 6">AArc-m2/3/4</strain>
        <strain evidence="4">AArc-xg1-1</strain>
    </source>
</reference>
<evidence type="ECO:0000313" key="7">
    <source>
        <dbReference type="Proteomes" id="UP001321018"/>
    </source>
</evidence>
<protein>
    <recommendedName>
        <fullName evidence="3">DUF8074 domain-containing protein</fullName>
    </recommendedName>
</protein>
<comment type="caution">
    <text evidence="4">The sequence shown here is derived from an EMBL/GenBank/DDBJ whole genome shotgun (WGS) entry which is preliminary data.</text>
</comment>
<accession>A0AAP2Z2S8</accession>
<keyword evidence="6" id="KW-1185">Reference proteome</keyword>
<evidence type="ECO:0000259" key="3">
    <source>
        <dbReference type="Pfam" id="PF26275"/>
    </source>
</evidence>
<evidence type="ECO:0000313" key="4">
    <source>
        <dbReference type="EMBL" id="MCU4743852.1"/>
    </source>
</evidence>
<feature type="domain" description="DUF8074" evidence="3">
    <location>
        <begin position="1"/>
        <end position="72"/>
    </location>
</feature>